<dbReference type="InterPro" id="IPR048635">
    <property type="entry name" value="MFD_D3"/>
</dbReference>
<dbReference type="RefSeq" id="WP_157892665.1">
    <property type="nucleotide sequence ID" value="NZ_JBHRTS010000002.1"/>
</dbReference>
<dbReference type="Pfam" id="PF03461">
    <property type="entry name" value="TRCF"/>
    <property type="match status" value="1"/>
</dbReference>
<evidence type="ECO:0000256" key="6">
    <source>
        <dbReference type="ARBA" id="ARBA00022840"/>
    </source>
</evidence>
<dbReference type="Gene3D" id="2.40.10.170">
    <property type="match status" value="1"/>
</dbReference>
<sequence>MNMLFPTSFDHTAQQDWQHLKGLALPMAIAEFHERHPGLLVVLTDSVHHSRILEAEIKLCSTQKHLDVLHFPVWDTLPYDVFSPNPEIVSERMKFLAQISMVKQDAVVVMPAQNLMQQLPDKDFIIGRSLNVQVGDDFDLHRWRKLFEKNGYVHVSEVREAGEFVVRGGVLDLFPMGGQDAFRIELFDDEIESIRIFDTDTQLTIRETQGIQVMPANEFPFDDKARELFLSRFREWFDVDTRKNTLYQDVRKGLKFSGIEQYLPMFHQQLADIFSYLPEDVVFIHCQQTAPILQTWEKQIKARYEERKHDVQRPIPAPEHNYLSADTTHQNILSFQNIWVNQPQPGQASGVSVDFNSQLPIRYNAETHDSLVQFADQFKQRLLVTADSLGRQDLILNKLKSSQQPFTIFPDIHAFINSEAKRGVCIAPIENGVHLRSLQLQILDEGSLLGQRVTRQQKVKKYKANPEDIISNLTDLHLDSPIVHIDHGVGRYRGLKMMDYEGEAEYLEVEYLGGDKLFVPVSSLHLVSRYSGASEENAPWHKLGSDVWSKAKQKAAKKVKDVAAELLSLYAKREAAGGESMRVNEDDYAQFSDGFPFDETEDQHNAIEAVIKDMQASTHMDRVICGDVGFGKTEIALRAAFIAANEGKQVVLLVPTTLLAQQHYDNFVDRFAPFPIKVELLSRFVSGKATREILAACENGQADVIIGTHKLIQKGIKFNNLGLVIIDEEHRFGVRQKDRLKQLKADVDFLTLTATPIPRTLNSALSGLRDLSIIATPPKARLTVKTQVIEWQNSIINEACTREIQRGGQVYFLHNDVQSIEQMAETIQKINPGARVRVAHGQMNEKELQNVMVDFYKQRFNVLVCSTIIESGIDIPNANTIIINRADKLGLAQLHQLRGRVGRSHHKAFAYMIIPSWKAISRDAKKRLEAIESLEELGAGFTLATHDMEIRGSGELLGEEQSGQIQSVGFSLYCEMLERAVDALKKGEDIDLLDDNQQHTDIELNIPALIPDSYVFDVFTRLTFYKRMNNARTADALDEIKVELIDRFGPLPEPANHLFYVLKFKQKAKQLGIQSLVMNEDFADVKFKAQNDAFFARLIQLIQKHPETFKPLPANGLRYQGDFQSAEQRIDAIHHLFDILHT</sequence>
<evidence type="ECO:0000256" key="4">
    <source>
        <dbReference type="ARBA" id="ARBA00022801"/>
    </source>
</evidence>
<evidence type="ECO:0000256" key="2">
    <source>
        <dbReference type="ARBA" id="ARBA00022741"/>
    </source>
</evidence>
<keyword evidence="1 9" id="KW-0963">Cytoplasm</keyword>
<comment type="similarity">
    <text evidence="9">In the C-terminal section; belongs to the helicase family. RecG subfamily.</text>
</comment>
<dbReference type="PANTHER" id="PTHR47964">
    <property type="entry name" value="ATP-DEPENDENT DNA HELICASE HOMOLOG RECG, CHLOROPLASTIC"/>
    <property type="match status" value="1"/>
</dbReference>
<reference evidence="13" key="1">
    <citation type="journal article" date="2019" name="Int. J. Syst. Evol. Microbiol.">
        <title>The Global Catalogue of Microorganisms (GCM) 10K type strain sequencing project: providing services to taxonomists for standard genome sequencing and annotation.</title>
        <authorList>
            <consortium name="The Broad Institute Genomics Platform"/>
            <consortium name="The Broad Institute Genome Sequencing Center for Infectious Disease"/>
            <person name="Wu L."/>
            <person name="Ma J."/>
        </authorList>
    </citation>
    <scope>NUCLEOTIDE SEQUENCE [LARGE SCALE GENOMIC DNA]</scope>
    <source>
        <strain evidence="13">KCTC 42953</strain>
    </source>
</reference>
<dbReference type="Gene3D" id="3.40.50.300">
    <property type="entry name" value="P-loop containing nucleotide triphosphate hydrolases"/>
    <property type="match status" value="2"/>
</dbReference>
<evidence type="ECO:0000313" key="12">
    <source>
        <dbReference type="EMBL" id="MFC3193288.1"/>
    </source>
</evidence>
<protein>
    <recommendedName>
        <fullName evidence="9">Transcription-repair-coupling factor</fullName>
        <shortName evidence="9">TRCF</shortName>
        <ecNumber evidence="9">3.6.4.-</ecNumber>
    </recommendedName>
</protein>
<dbReference type="InterPro" id="IPR037235">
    <property type="entry name" value="TRCF-like_C_D7"/>
</dbReference>
<dbReference type="InterPro" id="IPR001650">
    <property type="entry name" value="Helicase_C-like"/>
</dbReference>
<dbReference type="SMART" id="SM00487">
    <property type="entry name" value="DEXDc"/>
    <property type="match status" value="1"/>
</dbReference>
<dbReference type="InterPro" id="IPR005118">
    <property type="entry name" value="TRCF_C"/>
</dbReference>
<dbReference type="SMART" id="SM00490">
    <property type="entry name" value="HELICc"/>
    <property type="match status" value="1"/>
</dbReference>
<evidence type="ECO:0000256" key="3">
    <source>
        <dbReference type="ARBA" id="ARBA00022763"/>
    </source>
</evidence>
<feature type="domain" description="Helicase C-terminal" evidence="11">
    <location>
        <begin position="783"/>
        <end position="949"/>
    </location>
</feature>
<evidence type="ECO:0000256" key="8">
    <source>
        <dbReference type="ARBA" id="ARBA00023204"/>
    </source>
</evidence>
<dbReference type="PROSITE" id="PS51192">
    <property type="entry name" value="HELICASE_ATP_BIND_1"/>
    <property type="match status" value="1"/>
</dbReference>
<dbReference type="InterPro" id="IPR047112">
    <property type="entry name" value="RecG/Mfd"/>
</dbReference>
<evidence type="ECO:0000313" key="13">
    <source>
        <dbReference type="Proteomes" id="UP001595533"/>
    </source>
</evidence>
<comment type="caution">
    <text evidence="12">The sequence shown here is derived from an EMBL/GenBank/DDBJ whole genome shotgun (WGS) entry which is preliminary data.</text>
</comment>
<evidence type="ECO:0000256" key="5">
    <source>
        <dbReference type="ARBA" id="ARBA00022806"/>
    </source>
</evidence>
<dbReference type="SUPFAM" id="SSF141259">
    <property type="entry name" value="CarD-like"/>
    <property type="match status" value="1"/>
</dbReference>
<dbReference type="EC" id="3.6.4.-" evidence="9"/>
<dbReference type="InterPro" id="IPR004576">
    <property type="entry name" value="Mfd"/>
</dbReference>
<dbReference type="Pfam" id="PF00271">
    <property type="entry name" value="Helicase_C"/>
    <property type="match status" value="1"/>
</dbReference>
<accession>A0ABV7J9D1</accession>
<dbReference type="Gene3D" id="3.40.50.11140">
    <property type="match status" value="1"/>
</dbReference>
<dbReference type="Pfam" id="PF00270">
    <property type="entry name" value="DEAD"/>
    <property type="match status" value="1"/>
</dbReference>
<dbReference type="EMBL" id="JBHRTS010000002">
    <property type="protein sequence ID" value="MFC3193288.1"/>
    <property type="molecule type" value="Genomic_DNA"/>
</dbReference>
<dbReference type="SUPFAM" id="SSF143517">
    <property type="entry name" value="TRCF domain-like"/>
    <property type="match status" value="1"/>
</dbReference>
<keyword evidence="4 9" id="KW-0378">Hydrolase</keyword>
<dbReference type="Gene3D" id="3.40.50.11180">
    <property type="match status" value="1"/>
</dbReference>
<dbReference type="Proteomes" id="UP001595533">
    <property type="component" value="Unassembled WGS sequence"/>
</dbReference>
<dbReference type="InterPro" id="IPR014001">
    <property type="entry name" value="Helicase_ATP-bd"/>
</dbReference>
<dbReference type="PROSITE" id="PS51194">
    <property type="entry name" value="HELICASE_CTER"/>
    <property type="match status" value="1"/>
</dbReference>
<name>A0ABV7J9D1_9GAMM</name>
<comment type="function">
    <text evidence="9">Couples transcription and DNA repair by recognizing RNA polymerase (RNAP) stalled at DNA lesions. Mediates ATP-dependent release of RNAP and its truncated transcript from the DNA, and recruitment of nucleotide excision repair machinery to the damaged site.</text>
</comment>
<keyword evidence="7 9" id="KW-0238">DNA-binding</keyword>
<dbReference type="InterPro" id="IPR036101">
    <property type="entry name" value="CarD-like/TRCF_RID_sf"/>
</dbReference>
<proteinExistence type="inferred from homology"/>
<dbReference type="InterPro" id="IPR041471">
    <property type="entry name" value="UvrB_inter"/>
</dbReference>
<dbReference type="InterPro" id="IPR011545">
    <property type="entry name" value="DEAD/DEAH_box_helicase_dom"/>
</dbReference>
<dbReference type="InterPro" id="IPR027417">
    <property type="entry name" value="P-loop_NTPase"/>
</dbReference>
<dbReference type="Pfam" id="PF02559">
    <property type="entry name" value="CarD_TRCF_RID"/>
    <property type="match status" value="1"/>
</dbReference>
<evidence type="ECO:0000256" key="7">
    <source>
        <dbReference type="ARBA" id="ARBA00023125"/>
    </source>
</evidence>
<evidence type="ECO:0000259" key="11">
    <source>
        <dbReference type="PROSITE" id="PS51194"/>
    </source>
</evidence>
<dbReference type="Gene3D" id="3.30.2060.10">
    <property type="entry name" value="Penicillin-binding protein 1b domain"/>
    <property type="match status" value="1"/>
</dbReference>
<keyword evidence="8 9" id="KW-0234">DNA repair</keyword>
<dbReference type="SMART" id="SM01058">
    <property type="entry name" value="CarD_TRCF"/>
    <property type="match status" value="1"/>
</dbReference>
<dbReference type="Gene3D" id="3.90.1150.50">
    <property type="entry name" value="Transcription-repair-coupling factor, D7 domain"/>
    <property type="match status" value="1"/>
</dbReference>
<feature type="domain" description="Helicase ATP-binding" evidence="10">
    <location>
        <begin position="613"/>
        <end position="774"/>
    </location>
</feature>
<dbReference type="SMART" id="SM00982">
    <property type="entry name" value="TRCF"/>
    <property type="match status" value="1"/>
</dbReference>
<keyword evidence="3 9" id="KW-0227">DNA damage</keyword>
<dbReference type="Pfam" id="PF17757">
    <property type="entry name" value="UvrB_inter"/>
    <property type="match status" value="1"/>
</dbReference>
<comment type="similarity">
    <text evidence="9">In the N-terminal section; belongs to the UvrB family.</text>
</comment>
<dbReference type="CDD" id="cd17991">
    <property type="entry name" value="DEXHc_TRCF"/>
    <property type="match status" value="1"/>
</dbReference>
<dbReference type="PANTHER" id="PTHR47964:SF1">
    <property type="entry name" value="ATP-DEPENDENT DNA HELICASE HOMOLOG RECG, CHLOROPLASTIC"/>
    <property type="match status" value="1"/>
</dbReference>
<gene>
    <name evidence="9 12" type="primary">mfd</name>
    <name evidence="12" type="ORF">ACFODZ_03425</name>
</gene>
<dbReference type="InterPro" id="IPR003711">
    <property type="entry name" value="CarD-like/TRCF_RID"/>
</dbReference>
<dbReference type="HAMAP" id="MF_00969">
    <property type="entry name" value="TRCF"/>
    <property type="match status" value="1"/>
</dbReference>
<keyword evidence="5" id="KW-0347">Helicase</keyword>
<comment type="subcellular location">
    <subcellularLocation>
        <location evidence="9">Cytoplasm</location>
    </subcellularLocation>
</comment>
<evidence type="ECO:0000259" key="10">
    <source>
        <dbReference type="PROSITE" id="PS51192"/>
    </source>
</evidence>
<evidence type="ECO:0000256" key="1">
    <source>
        <dbReference type="ARBA" id="ARBA00022490"/>
    </source>
</evidence>
<keyword evidence="13" id="KW-1185">Reference proteome</keyword>
<keyword evidence="6 9" id="KW-0067">ATP-binding</keyword>
<dbReference type="Pfam" id="PF21132">
    <property type="entry name" value="MFD_D3"/>
    <property type="match status" value="1"/>
</dbReference>
<organism evidence="12 13">
    <name type="scientific">Marinicella sediminis</name>
    <dbReference type="NCBI Taxonomy" id="1792834"/>
    <lineage>
        <taxon>Bacteria</taxon>
        <taxon>Pseudomonadati</taxon>
        <taxon>Pseudomonadota</taxon>
        <taxon>Gammaproteobacteria</taxon>
        <taxon>Lysobacterales</taxon>
        <taxon>Marinicellaceae</taxon>
        <taxon>Marinicella</taxon>
    </lineage>
</organism>
<keyword evidence="2 9" id="KW-0547">Nucleotide-binding</keyword>
<evidence type="ECO:0000256" key="9">
    <source>
        <dbReference type="HAMAP-Rule" id="MF_00969"/>
    </source>
</evidence>
<dbReference type="SUPFAM" id="SSF52540">
    <property type="entry name" value="P-loop containing nucleoside triphosphate hydrolases"/>
    <property type="match status" value="4"/>
</dbReference>
<dbReference type="NCBIfam" id="TIGR00580">
    <property type="entry name" value="mfd"/>
    <property type="match status" value="1"/>
</dbReference>